<dbReference type="Gene3D" id="3.30.60.190">
    <property type="match status" value="1"/>
</dbReference>
<proteinExistence type="predicted"/>
<evidence type="ECO:0000313" key="8">
    <source>
        <dbReference type="Proteomes" id="UP000076078"/>
    </source>
</evidence>
<dbReference type="FunCoup" id="A0A151Z3S4">
    <property type="interactions" value="473"/>
</dbReference>
<evidence type="ECO:0000313" key="7">
    <source>
        <dbReference type="EMBL" id="KYQ88609.1"/>
    </source>
</evidence>
<keyword evidence="1" id="KW-0479">Metal-binding</keyword>
<comment type="caution">
    <text evidence="7">The sequence shown here is derived from an EMBL/GenBank/DDBJ whole genome shotgun (WGS) entry which is preliminary data.</text>
</comment>
<dbReference type="OMA" id="INCSICF"/>
<evidence type="ECO:0000256" key="4">
    <source>
        <dbReference type="PROSITE-ProRule" id="PRU00453"/>
    </source>
</evidence>
<evidence type="ECO:0000256" key="1">
    <source>
        <dbReference type="ARBA" id="ARBA00022723"/>
    </source>
</evidence>
<feature type="domain" description="HIT-type" evidence="6">
    <location>
        <begin position="9"/>
        <end position="45"/>
    </location>
</feature>
<dbReference type="PROSITE" id="PS51083">
    <property type="entry name" value="ZF_HIT"/>
    <property type="match status" value="1"/>
</dbReference>
<dbReference type="Pfam" id="PF01753">
    <property type="entry name" value="zf-MYND"/>
    <property type="match status" value="1"/>
</dbReference>
<evidence type="ECO:0000256" key="5">
    <source>
        <dbReference type="SAM" id="MobiDB-lite"/>
    </source>
</evidence>
<organism evidence="7 8">
    <name type="scientific">Tieghemostelium lacteum</name>
    <name type="common">Slime mold</name>
    <name type="synonym">Dictyostelium lacteum</name>
    <dbReference type="NCBI Taxonomy" id="361077"/>
    <lineage>
        <taxon>Eukaryota</taxon>
        <taxon>Amoebozoa</taxon>
        <taxon>Evosea</taxon>
        <taxon>Eumycetozoa</taxon>
        <taxon>Dictyostelia</taxon>
        <taxon>Dictyosteliales</taxon>
        <taxon>Raperosteliaceae</taxon>
        <taxon>Tieghemostelium</taxon>
    </lineage>
</organism>
<feature type="region of interest" description="Disordered" evidence="5">
    <location>
        <begin position="41"/>
        <end position="65"/>
    </location>
</feature>
<keyword evidence="8" id="KW-1185">Reference proteome</keyword>
<dbReference type="AlphaFoldDB" id="A0A151Z3S4"/>
<name>A0A151Z3S4_TIELA</name>
<dbReference type="OrthoDB" id="18412at2759"/>
<dbReference type="InParanoid" id="A0A151Z3S4"/>
<dbReference type="InterPro" id="IPR007529">
    <property type="entry name" value="Znf_HIT"/>
</dbReference>
<reference evidence="7 8" key="1">
    <citation type="submission" date="2015-12" db="EMBL/GenBank/DDBJ databases">
        <title>Dictyostelia acquired genes for synthesis and detection of signals that induce cell-type specialization by lateral gene transfer from prokaryotes.</title>
        <authorList>
            <person name="Gloeckner G."/>
            <person name="Schaap P."/>
        </authorList>
    </citation>
    <scope>NUCLEOTIDE SEQUENCE [LARGE SCALE GENOMIC DNA]</scope>
    <source>
        <strain evidence="7 8">TK</strain>
    </source>
</reference>
<protein>
    <recommendedName>
        <fullName evidence="6">HIT-type domain-containing protein</fullName>
    </recommendedName>
</protein>
<dbReference type="SUPFAM" id="SSF144232">
    <property type="entry name" value="HIT/MYND zinc finger-like"/>
    <property type="match status" value="1"/>
</dbReference>
<dbReference type="EMBL" id="LODT01000051">
    <property type="protein sequence ID" value="KYQ88609.1"/>
    <property type="molecule type" value="Genomic_DNA"/>
</dbReference>
<keyword evidence="2 4" id="KW-0863">Zinc-finger</keyword>
<sequence>MTNNNKINCSICFVNTSKYNCPKCKNIKYCSIECSNKHKEQTNDHKNISQNNIESNNSIENSNKPRYSGSGNINISNANLAYFKQVTEEQLKKLDDSKYIQSCITHKKLKELILEVDNKTLDYDRIDLLEQYRKNIPEFNEFILKVLTTIGTLDNLSIDNNGNLIPKQ</sequence>
<evidence type="ECO:0000259" key="6">
    <source>
        <dbReference type="PROSITE" id="PS51083"/>
    </source>
</evidence>
<dbReference type="GO" id="GO:0008270">
    <property type="term" value="F:zinc ion binding"/>
    <property type="evidence" value="ECO:0007669"/>
    <property type="project" value="UniProtKB-UniRule"/>
</dbReference>
<dbReference type="Proteomes" id="UP000076078">
    <property type="component" value="Unassembled WGS sequence"/>
</dbReference>
<evidence type="ECO:0000256" key="2">
    <source>
        <dbReference type="ARBA" id="ARBA00022771"/>
    </source>
</evidence>
<feature type="compositionally biased region" description="Low complexity" evidence="5">
    <location>
        <begin position="48"/>
        <end position="65"/>
    </location>
</feature>
<keyword evidence="3" id="KW-0862">Zinc</keyword>
<gene>
    <name evidence="7" type="ORF">DLAC_11350</name>
</gene>
<accession>A0A151Z3S4</accession>
<dbReference type="InterPro" id="IPR002893">
    <property type="entry name" value="Znf_MYND"/>
</dbReference>
<evidence type="ECO:0000256" key="3">
    <source>
        <dbReference type="ARBA" id="ARBA00022833"/>
    </source>
</evidence>